<feature type="active site" evidence="6">
    <location>
        <position position="90"/>
    </location>
</feature>
<evidence type="ECO:0000256" key="2">
    <source>
        <dbReference type="ARBA" id="ARBA00022670"/>
    </source>
</evidence>
<evidence type="ECO:0000256" key="11">
    <source>
        <dbReference type="SAM" id="SignalP"/>
    </source>
</evidence>
<evidence type="ECO:0000256" key="4">
    <source>
        <dbReference type="ARBA" id="ARBA00022750"/>
    </source>
</evidence>
<dbReference type="InterPro" id="IPR033121">
    <property type="entry name" value="PEPTIDASE_A1"/>
</dbReference>
<dbReference type="AlphaFoldDB" id="A0AAI8Z7V9"/>
<protein>
    <submittedName>
        <fullName evidence="13">Acid protease</fullName>
    </submittedName>
</protein>
<feature type="disulfide bond" evidence="7">
    <location>
        <begin position="343"/>
        <end position="392"/>
    </location>
</feature>
<feature type="chain" id="PRO_5042472918" evidence="11">
    <location>
        <begin position="19"/>
        <end position="562"/>
    </location>
</feature>
<dbReference type="EMBL" id="CAVMBE010000102">
    <property type="protein sequence ID" value="CAK4034066.1"/>
    <property type="molecule type" value="Genomic_DNA"/>
</dbReference>
<feature type="transmembrane region" description="Helical" evidence="10">
    <location>
        <begin position="544"/>
        <end position="561"/>
    </location>
</feature>
<dbReference type="PROSITE" id="PS51767">
    <property type="entry name" value="PEPTIDASE_A1"/>
    <property type="match status" value="1"/>
</dbReference>
<feature type="active site" evidence="6">
    <location>
        <position position="311"/>
    </location>
</feature>
<dbReference type="CDD" id="cd05474">
    <property type="entry name" value="SAP_like"/>
    <property type="match status" value="1"/>
</dbReference>
<evidence type="ECO:0000259" key="12">
    <source>
        <dbReference type="PROSITE" id="PS51767"/>
    </source>
</evidence>
<keyword evidence="3 11" id="KW-0732">Signal</keyword>
<evidence type="ECO:0000313" key="14">
    <source>
        <dbReference type="Proteomes" id="UP001296104"/>
    </source>
</evidence>
<keyword evidence="4 8" id="KW-0064">Aspartyl protease</keyword>
<comment type="caution">
    <text evidence="13">The sequence shown here is derived from an EMBL/GenBank/DDBJ whole genome shotgun (WGS) entry which is preliminary data.</text>
</comment>
<comment type="similarity">
    <text evidence="1 8">Belongs to the peptidase A1 family.</text>
</comment>
<reference evidence="13" key="1">
    <citation type="submission" date="2023-11" db="EMBL/GenBank/DDBJ databases">
        <authorList>
            <person name="Alioto T."/>
            <person name="Alioto T."/>
            <person name="Gomez Garrido J."/>
        </authorList>
    </citation>
    <scope>NUCLEOTIDE SEQUENCE</scope>
</reference>
<keyword evidence="7" id="KW-1015">Disulfide bond</keyword>
<dbReference type="Gene3D" id="2.40.70.10">
    <property type="entry name" value="Acid Proteases"/>
    <property type="match status" value="2"/>
</dbReference>
<dbReference type="SUPFAM" id="SSF50630">
    <property type="entry name" value="Acid proteases"/>
    <property type="match status" value="1"/>
</dbReference>
<dbReference type="InterPro" id="IPR001461">
    <property type="entry name" value="Aspartic_peptidase_A1"/>
</dbReference>
<keyword evidence="10" id="KW-0472">Membrane</keyword>
<dbReference type="PANTHER" id="PTHR47966:SF65">
    <property type="entry name" value="ASPARTIC-TYPE ENDOPEPTIDASE"/>
    <property type="match status" value="1"/>
</dbReference>
<dbReference type="Proteomes" id="UP001296104">
    <property type="component" value="Unassembled WGS sequence"/>
</dbReference>
<proteinExistence type="inferred from homology"/>
<sequence length="562" mass="57730">MRSWILGSSLLLASTTHALPEISISKRDKGTNGASDHSASSVNAITKRQNSNGGTVGTDVFDVLSWSFGGAYYANITVGTPSQSQTVILDTGSSDLYFDASSAQTCQLPATASNSCQGGTFNPKNSSTYNVVDQSPAFNTTFGDGSTAVGPYASDVVGIGDVLVSPVQFGVADVVNSTTGYSIGLMGIGYSSNEAVQSRSDFYPNMPEILKDAGVINSRLYSIWLNDERSTSGTILFGGIDRSKYTGTLATVDFLPPLYDGQILNTVNQFITTVTGCNATVSGKTTALWSGGSPDYHAYGSRDASLPVLLDTGSTAWSIPTTYYTAITRLFSYIDARTGITSCANANTGDYLSLEFGGKVVIHVDVSQFVVPIVNATTRKPILYDTKGDAACAFLLQPSEESDMGFDVLGDAILRSMYVVFDLDNGQASIAQAVQNSTKQPDIVTVKAGPTGVAAAVGSGVATAASNTWSIAAQVSSMPYSVSTAHSTIGTATGNAAVPAGAQVIQSGSSDSSGGGSGSGSGSGSTSSGAAAGVVIPNADFTPIWITGLWIAGVALGFGVMM</sequence>
<evidence type="ECO:0000256" key="7">
    <source>
        <dbReference type="PIRSR" id="PIRSR601461-2"/>
    </source>
</evidence>
<dbReference type="InterPro" id="IPR001969">
    <property type="entry name" value="Aspartic_peptidase_AS"/>
</dbReference>
<keyword evidence="10" id="KW-0812">Transmembrane</keyword>
<evidence type="ECO:0000256" key="3">
    <source>
        <dbReference type="ARBA" id="ARBA00022729"/>
    </source>
</evidence>
<keyword evidence="10" id="KW-1133">Transmembrane helix</keyword>
<feature type="compositionally biased region" description="Gly residues" evidence="9">
    <location>
        <begin position="513"/>
        <end position="523"/>
    </location>
</feature>
<keyword evidence="5 8" id="KW-0378">Hydrolase</keyword>
<feature type="signal peptide" evidence="11">
    <location>
        <begin position="1"/>
        <end position="18"/>
    </location>
</feature>
<keyword evidence="2 8" id="KW-0645">Protease</keyword>
<evidence type="ECO:0000256" key="10">
    <source>
        <dbReference type="SAM" id="Phobius"/>
    </source>
</evidence>
<evidence type="ECO:0000256" key="5">
    <source>
        <dbReference type="ARBA" id="ARBA00022801"/>
    </source>
</evidence>
<evidence type="ECO:0000313" key="13">
    <source>
        <dbReference type="EMBL" id="CAK4034066.1"/>
    </source>
</evidence>
<dbReference type="PROSITE" id="PS00141">
    <property type="entry name" value="ASP_PROTEASE"/>
    <property type="match status" value="1"/>
</dbReference>
<feature type="compositionally biased region" description="Polar residues" evidence="9">
    <location>
        <begin position="32"/>
        <end position="50"/>
    </location>
</feature>
<dbReference type="Pfam" id="PF00026">
    <property type="entry name" value="Asp"/>
    <property type="match status" value="1"/>
</dbReference>
<feature type="region of interest" description="Disordered" evidence="9">
    <location>
        <begin position="24"/>
        <end position="50"/>
    </location>
</feature>
<dbReference type="PANTHER" id="PTHR47966">
    <property type="entry name" value="BETA-SITE APP-CLEAVING ENZYME, ISOFORM A-RELATED"/>
    <property type="match status" value="1"/>
</dbReference>
<evidence type="ECO:0000256" key="1">
    <source>
        <dbReference type="ARBA" id="ARBA00007447"/>
    </source>
</evidence>
<evidence type="ECO:0000256" key="8">
    <source>
        <dbReference type="RuleBase" id="RU000454"/>
    </source>
</evidence>
<dbReference type="InterPro" id="IPR021109">
    <property type="entry name" value="Peptidase_aspartic_dom_sf"/>
</dbReference>
<evidence type="ECO:0000256" key="9">
    <source>
        <dbReference type="SAM" id="MobiDB-lite"/>
    </source>
</evidence>
<accession>A0AAI8Z7V9</accession>
<keyword evidence="14" id="KW-1185">Reference proteome</keyword>
<dbReference type="InterPro" id="IPR033876">
    <property type="entry name" value="SAP-like"/>
</dbReference>
<feature type="domain" description="Peptidase A1" evidence="12">
    <location>
        <begin position="72"/>
        <end position="431"/>
    </location>
</feature>
<dbReference type="PRINTS" id="PR00792">
    <property type="entry name" value="PEPSIN"/>
</dbReference>
<evidence type="ECO:0000256" key="6">
    <source>
        <dbReference type="PIRSR" id="PIRSR601461-1"/>
    </source>
</evidence>
<gene>
    <name evidence="13" type="ORF">LECACI_7A009224</name>
</gene>
<name>A0AAI8Z7V9_9PEZI</name>
<dbReference type="GO" id="GO:0006508">
    <property type="term" value="P:proteolysis"/>
    <property type="evidence" value="ECO:0007669"/>
    <property type="project" value="UniProtKB-KW"/>
</dbReference>
<dbReference type="GO" id="GO:0004190">
    <property type="term" value="F:aspartic-type endopeptidase activity"/>
    <property type="evidence" value="ECO:0007669"/>
    <property type="project" value="UniProtKB-KW"/>
</dbReference>
<organism evidence="13 14">
    <name type="scientific">Lecanosticta acicola</name>
    <dbReference type="NCBI Taxonomy" id="111012"/>
    <lineage>
        <taxon>Eukaryota</taxon>
        <taxon>Fungi</taxon>
        <taxon>Dikarya</taxon>
        <taxon>Ascomycota</taxon>
        <taxon>Pezizomycotina</taxon>
        <taxon>Dothideomycetes</taxon>
        <taxon>Dothideomycetidae</taxon>
        <taxon>Mycosphaerellales</taxon>
        <taxon>Mycosphaerellaceae</taxon>
        <taxon>Lecanosticta</taxon>
    </lineage>
</organism>
<feature type="region of interest" description="Disordered" evidence="9">
    <location>
        <begin position="505"/>
        <end position="529"/>
    </location>
</feature>